<dbReference type="Gene3D" id="3.30.450.380">
    <property type="match status" value="1"/>
</dbReference>
<dbReference type="SUPFAM" id="SSF52540">
    <property type="entry name" value="P-loop containing nucleoside triphosphate hydrolases"/>
    <property type="match status" value="1"/>
</dbReference>
<evidence type="ECO:0000259" key="2">
    <source>
        <dbReference type="Pfam" id="PF00437"/>
    </source>
</evidence>
<accession>A0A6B8RDH0</accession>
<keyword evidence="4" id="KW-1185">Reference proteome</keyword>
<dbReference type="GO" id="GO:0016887">
    <property type="term" value="F:ATP hydrolysis activity"/>
    <property type="evidence" value="ECO:0007669"/>
    <property type="project" value="InterPro"/>
</dbReference>
<dbReference type="Proteomes" id="UP000426246">
    <property type="component" value="Chromosome"/>
</dbReference>
<dbReference type="InterPro" id="IPR001482">
    <property type="entry name" value="T2SS/T4SS_dom"/>
</dbReference>
<dbReference type="PANTHER" id="PTHR30486:SF6">
    <property type="entry name" value="TYPE IV PILUS RETRACTATION ATPASE PILT"/>
    <property type="match status" value="1"/>
</dbReference>
<reference evidence="4" key="1">
    <citation type="submission" date="2018-11" db="EMBL/GenBank/DDBJ databases">
        <title>Complete genome sequence of Paenibacillus sp. ML311-T8.</title>
        <authorList>
            <person name="Nam Y.-D."/>
            <person name="Kang J."/>
            <person name="Chung W.-H."/>
            <person name="Park Y.S."/>
        </authorList>
    </citation>
    <scope>NUCLEOTIDE SEQUENCE [LARGE SCALE GENOMIC DNA]</scope>
    <source>
        <strain evidence="4">ML311-T8</strain>
    </source>
</reference>
<sequence>MSLLTHRKVAMKPRILINVKEEMIQYETTDLKPEHKWNRKGKQSYQVIPLAQAVDLIYEHITELSKSNQELRQYVLDAGLGNPKAQEKLKAMVENLLAEHRIEVDDSTLIVPMNATESIFALTCGAGLLEDLYRMKDVEEVQVVGVDIFIIRNGESITHPRKFASVQDVHLLQDRLALCGKKPINEKNPVLQSYMYNRSRLVMARENYSDVPIICIRNFIVRDVTLDTLIQLGTIDERMAELLQSFVKYHASIIVGGSTNTGKTTFLFALAQQIPVQERIITLEKEFEISLRERLNGKRNIVSLREVTETELPMEEAFKPILVMSPKWVVIGEAKGAEVSQMIQGSLRGHDIMGTIHTKYRESFMSDVVDMVKQDGRNHEDHNLKGRIARAFNIIIFLRLININGVNRRVVTEITELYADSDDHVYVNPLIVWDYETKKWEATGNKLSKYIMEHMITYNAEVETFRRLGVYSE</sequence>
<evidence type="ECO:0000313" key="3">
    <source>
        <dbReference type="EMBL" id="QGQ94481.1"/>
    </source>
</evidence>
<proteinExistence type="inferred from homology"/>
<dbReference type="InterPro" id="IPR050921">
    <property type="entry name" value="T4SS_GSP_E_ATPase"/>
</dbReference>
<dbReference type="OrthoDB" id="9810761at2"/>
<organism evidence="3 4">
    <name type="scientific">Paenibacillus psychroresistens</name>
    <dbReference type="NCBI Taxonomy" id="1778678"/>
    <lineage>
        <taxon>Bacteria</taxon>
        <taxon>Bacillati</taxon>
        <taxon>Bacillota</taxon>
        <taxon>Bacilli</taxon>
        <taxon>Bacillales</taxon>
        <taxon>Paenibacillaceae</taxon>
        <taxon>Paenibacillus</taxon>
    </lineage>
</organism>
<dbReference type="Gene3D" id="3.40.50.300">
    <property type="entry name" value="P-loop containing nucleotide triphosphate hydrolases"/>
    <property type="match status" value="1"/>
</dbReference>
<dbReference type="Pfam" id="PF00437">
    <property type="entry name" value="T2SSE"/>
    <property type="match status" value="1"/>
</dbReference>
<dbReference type="EMBL" id="CP034235">
    <property type="protein sequence ID" value="QGQ94481.1"/>
    <property type="molecule type" value="Genomic_DNA"/>
</dbReference>
<evidence type="ECO:0000256" key="1">
    <source>
        <dbReference type="ARBA" id="ARBA00006611"/>
    </source>
</evidence>
<name>A0A6B8RDH0_9BACL</name>
<feature type="domain" description="Bacterial type II secretion system protein E" evidence="2">
    <location>
        <begin position="214"/>
        <end position="402"/>
    </location>
</feature>
<gene>
    <name evidence="3" type="ORF">EHS13_05965</name>
</gene>
<protein>
    <submittedName>
        <fullName evidence="3">CpaF family protein</fullName>
    </submittedName>
</protein>
<dbReference type="InterPro" id="IPR027417">
    <property type="entry name" value="P-loop_NTPase"/>
</dbReference>
<comment type="similarity">
    <text evidence="1">Belongs to the GSP E family.</text>
</comment>
<dbReference type="KEGG" id="ppsc:EHS13_05965"/>
<dbReference type="AlphaFoldDB" id="A0A6B8RDH0"/>
<dbReference type="PANTHER" id="PTHR30486">
    <property type="entry name" value="TWITCHING MOTILITY PROTEIN PILT"/>
    <property type="match status" value="1"/>
</dbReference>
<evidence type="ECO:0000313" key="4">
    <source>
        <dbReference type="Proteomes" id="UP000426246"/>
    </source>
</evidence>
<dbReference type="RefSeq" id="WP_155699486.1">
    <property type="nucleotide sequence ID" value="NZ_CP034235.1"/>
</dbReference>